<evidence type="ECO:0000259" key="1">
    <source>
        <dbReference type="Pfam" id="PF03235"/>
    </source>
</evidence>
<dbReference type="Pfam" id="PF07510">
    <property type="entry name" value="GmrSD_C"/>
    <property type="match status" value="1"/>
</dbReference>
<dbReference type="Proteomes" id="UP000234462">
    <property type="component" value="Unassembled WGS sequence"/>
</dbReference>
<dbReference type="AlphaFoldDB" id="A0A2H1L915"/>
<evidence type="ECO:0000313" key="3">
    <source>
        <dbReference type="EMBL" id="SMY12923.1"/>
    </source>
</evidence>
<dbReference type="InterPro" id="IPR011089">
    <property type="entry name" value="GmrSD_C"/>
</dbReference>
<feature type="domain" description="GmrSD restriction endonucleases N-terminal" evidence="1">
    <location>
        <begin position="16"/>
        <end position="229"/>
    </location>
</feature>
<reference evidence="4" key="1">
    <citation type="submission" date="2017-03" db="EMBL/GenBank/DDBJ databases">
        <authorList>
            <person name="Monnet C."/>
        </authorList>
    </citation>
    <scope>NUCLEOTIDE SEQUENCE [LARGE SCALE GENOMIC DNA]</scope>
    <source>
        <strain evidence="4">SJ5-8</strain>
    </source>
</reference>
<keyword evidence="4" id="KW-1185">Reference proteome</keyword>
<name>A0A2H1L915_9MICO</name>
<dbReference type="Pfam" id="PF03235">
    <property type="entry name" value="GmrSD_N"/>
    <property type="match status" value="1"/>
</dbReference>
<dbReference type="EMBL" id="FXZM01000013">
    <property type="protein sequence ID" value="SMY12923.1"/>
    <property type="molecule type" value="Genomic_DNA"/>
</dbReference>
<gene>
    <name evidence="3" type="ORF">BJEO58_02531</name>
</gene>
<evidence type="ECO:0008006" key="5">
    <source>
        <dbReference type="Google" id="ProtNLM"/>
    </source>
</evidence>
<accession>A0A2H1L915</accession>
<organism evidence="3 4">
    <name type="scientific">Brevibacterium jeotgali</name>
    <dbReference type="NCBI Taxonomy" id="1262550"/>
    <lineage>
        <taxon>Bacteria</taxon>
        <taxon>Bacillati</taxon>
        <taxon>Actinomycetota</taxon>
        <taxon>Actinomycetes</taxon>
        <taxon>Micrococcales</taxon>
        <taxon>Brevibacteriaceae</taxon>
        <taxon>Brevibacterium</taxon>
    </lineage>
</organism>
<dbReference type="PANTHER" id="PTHR35149">
    <property type="entry name" value="SLL5132 PROTEIN"/>
    <property type="match status" value="1"/>
</dbReference>
<evidence type="ECO:0000259" key="2">
    <source>
        <dbReference type="Pfam" id="PF07510"/>
    </source>
</evidence>
<proteinExistence type="predicted"/>
<feature type="domain" description="GmrSD restriction endonucleases C-terminal" evidence="2">
    <location>
        <begin position="606"/>
        <end position="701"/>
    </location>
</feature>
<protein>
    <recommendedName>
        <fullName evidence="5">DUF262 domain-containing protein</fullName>
    </recommendedName>
</protein>
<dbReference type="InterPro" id="IPR004919">
    <property type="entry name" value="GmrSD_N"/>
</dbReference>
<sequence length="713" mass="80233">MTVDAMSRDQPNVMSVKEIFDHHRYRIPLYQRAYSWTAAEIHTLLADVRDARLDAATRRARRGSRDYYIGSLVVDAMHSDEGTLLEVVDGQQRLTTLFIILSLTGPGTGNEDPQFTGGLTFEGRDAAAEDLRRLARDGAGSINRLTTPGIRLAAELVEQAVSRGAHLDPTNADLVDSVAFSSEDATYLREHVKILQTALPSGTDLNHYFEVMNTRGEQLEKHEILKANMIRALPHTMEQAAFSAIWDACSVLERHVQTQFSPTQKPEGATSERTMLFGSGWNTFQPESADELFDHVQAMLAGDDTSTSNEPLPTPHGSEQRILLADVLTASDSQEDSRAGGDPDPESGSYGSIIDFPNLLLHVLRIQRRETFTWEDPRDGAELRVRLEDKYLLSEFDRSMLASRHLDDASRRAEVREFAYLLLKTRYLLDTYVIRTQLTAGGDDEENWVLHRALRYPAPPAKTAQLSARATFRTGQSTGSDENTNRDQVHRQVLMLQAMFQVSDTRRASKYFLFQILEWLHQQEAPSAVDGESFVKKLETMARSRLRALDFTAVMNDGTHVPNFLFNVLDYELWRLAEVADGSELTHVLPHPNLVAGLTEASPTFRFRYRTSVEHYYPVQPSSEQGHRRLDPSDGNHFGNLCLMSRSENARRNNLMPIAKAREFQPARQSLKFQLMSALALEAHDWAEEQIHAHGSAMLRVMQNAADTPVAVC</sequence>
<evidence type="ECO:0000313" key="4">
    <source>
        <dbReference type="Proteomes" id="UP000234462"/>
    </source>
</evidence>
<dbReference type="PANTHER" id="PTHR35149:SF2">
    <property type="entry name" value="DUF262 DOMAIN-CONTAINING PROTEIN"/>
    <property type="match status" value="1"/>
</dbReference>